<proteinExistence type="predicted"/>
<sequence>MNDIARDLNCDKWQEVMYEEDFSEVQENQVWQILKKLTLKEHNDNEGLHWGVYNILSGEEAIEKRIENLNFEITEFKNGAGNFEVEELDDLLGDLLEEEEVGLGGCIHCDDKAVIDAGEHGNLCEDCYDQHITE</sequence>
<dbReference type="Proteomes" id="UP001144471">
    <property type="component" value="Unassembled WGS sequence"/>
</dbReference>
<keyword evidence="2" id="KW-1185">Reference proteome</keyword>
<dbReference type="AlphaFoldDB" id="A0A9W6GLH0"/>
<gene>
    <name evidence="1" type="ORF">PM10SUCC1_19360</name>
</gene>
<protein>
    <submittedName>
        <fullName evidence="1">Uncharacterized protein</fullName>
    </submittedName>
</protein>
<comment type="caution">
    <text evidence="1">The sequence shown here is derived from an EMBL/GenBank/DDBJ whole genome shotgun (WGS) entry which is preliminary data.</text>
</comment>
<evidence type="ECO:0000313" key="2">
    <source>
        <dbReference type="Proteomes" id="UP001144471"/>
    </source>
</evidence>
<dbReference type="RefSeq" id="WP_281835584.1">
    <property type="nucleotide sequence ID" value="NZ_BSDY01000008.1"/>
</dbReference>
<name>A0A9W6GLH0_9FUSO</name>
<dbReference type="EMBL" id="BSDY01000008">
    <property type="protein sequence ID" value="GLI56422.1"/>
    <property type="molecule type" value="Genomic_DNA"/>
</dbReference>
<organism evidence="1 2">
    <name type="scientific">Propionigenium maris DSM 9537</name>
    <dbReference type="NCBI Taxonomy" id="1123000"/>
    <lineage>
        <taxon>Bacteria</taxon>
        <taxon>Fusobacteriati</taxon>
        <taxon>Fusobacteriota</taxon>
        <taxon>Fusobacteriia</taxon>
        <taxon>Fusobacteriales</taxon>
        <taxon>Fusobacteriaceae</taxon>
        <taxon>Propionigenium</taxon>
    </lineage>
</organism>
<accession>A0A9W6GLH0</accession>
<reference evidence="1" key="1">
    <citation type="submission" date="2022-12" db="EMBL/GenBank/DDBJ databases">
        <title>Reference genome sequencing for broad-spectrum identification of bacterial and archaeal isolates by mass spectrometry.</title>
        <authorList>
            <person name="Sekiguchi Y."/>
            <person name="Tourlousse D.M."/>
        </authorList>
    </citation>
    <scope>NUCLEOTIDE SEQUENCE</scope>
    <source>
        <strain evidence="1">10succ1</strain>
    </source>
</reference>
<evidence type="ECO:0000313" key="1">
    <source>
        <dbReference type="EMBL" id="GLI56422.1"/>
    </source>
</evidence>